<keyword evidence="2" id="KW-0812">Transmembrane</keyword>
<feature type="compositionally biased region" description="Basic and acidic residues" evidence="1">
    <location>
        <begin position="877"/>
        <end position="888"/>
    </location>
</feature>
<keyword evidence="2" id="KW-0472">Membrane</keyword>
<feature type="compositionally biased region" description="Polar residues" evidence="1">
    <location>
        <begin position="3113"/>
        <end position="3136"/>
    </location>
</feature>
<proteinExistence type="predicted"/>
<feature type="region of interest" description="Disordered" evidence="1">
    <location>
        <begin position="3106"/>
        <end position="3136"/>
    </location>
</feature>
<feature type="region of interest" description="Disordered" evidence="1">
    <location>
        <begin position="873"/>
        <end position="905"/>
    </location>
</feature>
<accession>A0AA84ZCM9</accession>
<dbReference type="WBParaSite" id="SMRG1_25480.2">
    <property type="protein sequence ID" value="SMRG1_25480.2"/>
    <property type="gene ID" value="SMRG1_25480"/>
</dbReference>
<evidence type="ECO:0000256" key="1">
    <source>
        <dbReference type="SAM" id="MobiDB-lite"/>
    </source>
</evidence>
<dbReference type="WBParaSite" id="SMRG1_25480.1">
    <property type="protein sequence ID" value="SMRG1_25480.1"/>
    <property type="gene ID" value="SMRG1_25480"/>
</dbReference>
<evidence type="ECO:0000313" key="4">
    <source>
        <dbReference type="WBParaSite" id="SMRG1_25480.1"/>
    </source>
</evidence>
<feature type="region of interest" description="Disordered" evidence="1">
    <location>
        <begin position="4042"/>
        <end position="4146"/>
    </location>
</feature>
<name>A0AA84ZCM9_9TREM</name>
<feature type="compositionally biased region" description="Polar residues" evidence="1">
    <location>
        <begin position="4112"/>
        <end position="4126"/>
    </location>
</feature>
<keyword evidence="2" id="KW-1133">Transmembrane helix</keyword>
<feature type="compositionally biased region" description="Polar residues" evidence="1">
    <location>
        <begin position="3942"/>
        <end position="3954"/>
    </location>
</feature>
<feature type="region of interest" description="Disordered" evidence="1">
    <location>
        <begin position="3932"/>
        <end position="3988"/>
    </location>
</feature>
<evidence type="ECO:0000313" key="5">
    <source>
        <dbReference type="WBParaSite" id="SMRG1_25480.2"/>
    </source>
</evidence>
<feature type="compositionally biased region" description="Polar residues" evidence="1">
    <location>
        <begin position="4136"/>
        <end position="4146"/>
    </location>
</feature>
<feature type="compositionally biased region" description="Basic residues" evidence="1">
    <location>
        <begin position="4072"/>
        <end position="4089"/>
    </location>
</feature>
<dbReference type="Proteomes" id="UP000050790">
    <property type="component" value="Unassembled WGS sequence"/>
</dbReference>
<protein>
    <submittedName>
        <fullName evidence="4 5">Uncharacterized protein</fullName>
    </submittedName>
</protein>
<evidence type="ECO:0000313" key="3">
    <source>
        <dbReference type="Proteomes" id="UP000050790"/>
    </source>
</evidence>
<evidence type="ECO:0000256" key="2">
    <source>
        <dbReference type="SAM" id="Phobius"/>
    </source>
</evidence>
<feature type="compositionally biased region" description="Low complexity" evidence="1">
    <location>
        <begin position="4042"/>
        <end position="4058"/>
    </location>
</feature>
<reference evidence="4 5" key="1">
    <citation type="submission" date="2023-11" db="UniProtKB">
        <authorList>
            <consortium name="WormBaseParasite"/>
        </authorList>
    </citation>
    <scope>IDENTIFICATION</scope>
</reference>
<sequence>MKTTGIDCGNEADQISDWNLESSLNSVVSRVPGSFWWFDTSSIESDGIMKRYYWLRIPAHELSNNFSQKHNVTDPINIHSTRLLARLILLHYSESINISGVQLTPQNPNQIICIDCYVPQNGGHWKVIWSDLGRNLELSIASDREHCDVSKKLISGMPIQLGPSLRLIGWASGHSYSSKPCDDTLPGCETHSWCFIIPINIDHLYNVTVLLLLPEIKDVKINPPTHPFQSTGLGGSINDINLLNTDKCQPFTTKQSNLTQIRESQFRKNSDLYTNNSNFSFTSSLLGFGSKLAIITQPDNYQGKLDMSSISVDSICSLDALDYRCRVGDKRKFCQYTYIKTQSGNPAYKNGAFIGQLKNEHQETNLEYDNQNKLFNDQPFILDHIKEMNLEGTHFVSCMRHNVTINCDSSVVSKAKNENGFNSKCYTEIYPLEELEVVCSKQTISPFYLSKCQKSQSISNINHNQSGSDQSALYTTNSDLVNSISEIDQFNSQSLLKQQTMSKTFTTYSIFSNPTEEYENRTNLLNKLLGELNLLSQIILNLDSNNNNNNYYNESLCNYDIHELCKCILQDLTELHNDEEDEEDICDHEFMLSPSQLPTTQHKEQIHMISTMNTDANNLTSKQNTNDLSAICVPLPDTCRVKSPVPLLVFYFEILSELMELKDYESKCSEDDQKDLSSLMDISAGILRLLDVDTTNNKNESKKYHQDSTVNLSTYKNCDVALHTLIQLQDAWIAAPVLIEMLNTLNINESNDDVINNSKEFYETIQLYLTRIQSALNVQRHELKTLISNDLCLILDKPVISFSKENTVENFEYLCGLVVDSSLTDELESEKQLFLSVQCNSDELFEKILQSLEQLPLPLVDLWKQRKKLRTSNYSSRNEKQDEVDKNKKSFLSITDGDNDDDDNNDHKWEQFYEFNKLYLKCLTTYLNEVKCFVTTVSDATPSQSQSITIVKNDNVHINSISPSFNYPTMHLSLLNNCNLLNTSWQQEQINNIDKERDILQENFNELRVLADFLHVLSSSPSSSLSSSHSSVIKTFKQQKTWEELINEMRSTSSRAFEQYTCLGFLKQIIRRPGGLWDLSNSLIELFNQLENDSQSHSWTELELYNFELSIRHLSHQIWIELTTIDNLSNEYFNKTENIGIIDWLEAWIYRLQEIYRLVINQWTEKMHQYRNNVQIHTIIDWCDYVSNCIGECKVFHSLIPNSGSSPSQNNQQSKKYQFLDKEFHFAILWSLLCDADIIQEKCNVQLETSSSLNSKRFTQTLQELKRYLNIYIDKFIVSSMDNAKSTLHDSNHNLITLLLKQLEYSLHYIPDHYRVFSLELIDNTFNISHQSDQLRVMLQQLNYLRNLCERNYLLCNQSLSLLHKISFSNLNQYESNAVKDMLRLLTTWSYGYFVIHQSLERVIRAGGVIESERYPLRALITTELRSEAIQILKQKQSFIEAIHFGLETIILQTKLLSNKLHEYNSNSKLVNIKIQCDNLFEQLKYFYYKILKDDRLKITTKAEIPDDDLNYLIIIRKNQTMEMIEFCRKIDQINWINNWEGLLEYTNELTNEQRYSKLWIIYFLQQFQLFSSKMNLNEIFLSQIKQMEKIIHDWSDWMKKYIWPLPFPYPKNYSWTPIIMSIDPSINMKSRHIEYEKSLKMDCQNVTIKINHKFMNLSNFYSNHIKNQFLIKNKEINKNYNEISNNLQENKLNYSMELLDVNYPNEFLQEIHHLYKLTLSSASSSPLSSSSSTAVSSLLLSSNGISSKFIKSTFTNEQLICHCDILQSTIINRLLEIQSCLIYGDQLTLIMIEQIMFDLFEIQLPNQSILEGDSKSHKLWMNIYSDCMKYLRNGFTKSLCALLTSDSKSNAFNNLQFVNEFDIPGSQSFSKRWQKKLQIDKLEQNTSESEKQFPFFIHLIILYNLYDTWQSIVKIAGTIITSKESTVYNPVLLQWILTTRPKFVEAILTYPIIQLSHNYQCSQCLCKSILNTFLSIDEVQLNNLFREFSNQYGCIDYLLLESVHNLNDRITLCIQKIDAYHLQLRNIAKLKPPNGQDTGLTNNLLKNFDHANLADSNTLNLRHALSHWSGVLIKKLANGHNFKRRLTYCSEKLHSLLLNLKSAKTMETDDYVEIEKRLSHLQVIMDQLNKLLNDLQTIPFQTSINYSIDFIHLINQLLIIRQQNLIQHILIKRLNYYLSKLHNNSTICQRLLHLYQLGTTDCKQIIEELICILNFTGLPNSSNIDDDDDNNNNDKFKDFQYIERPLFRMHVKSPGPGGFEQLFCKLSMVDKYCTEAQGYLRQSDSLFPLKSISSYNDTKQIIDSEGSENFLNELTNQLVTCILSTSVMKRKIKCLIEKSEKLRNVLSAFEDNANEMNAFRDQLCIAVPQLTGYHLSNLIKAVDHLEILASRNLKESYCPTDPVEKRHPELGGYLKHAGQRLMELETCLEHSREAASILIYFEYESQFWSTSLTSLTSKNNSNHEALHKRGLLLQSKFKNSPIAIKLHTAWVKLTQLGDRLGRIQAGLPVRPSETNGVEHWHHLSPTQTQSHLSTELRIKLMKNETNRISKWKKDDSNVLTTEFPYVSADTLRRKQTNLRDALGSHMCVHPDCKISTGECLSPHTQHNESQLNIQNKIEWIFKKLINLHTYLQNDYNEALNREEFQRQRDSISKSELCDLVKYARRLRWHKSHSLQSEYQELKNLINELVKSKYPKVAIIQEYFQSLEELWFGVEKSQENLNSCTDEARSYSRLSILQNEPEQYSIKPINAEIQGNNIHSKQYIPTDASSYHQSMSSQSTTLMSIPNSYHSMSQDYTTPLIQDMNDIPSNNDPHLVEKQTNNSYDDESCDWTWREMTTHGLDPQPLVFPSSANTNLSYESVNRIKIYDPTNTVDLQLKNETDKFSDDFINRMISELSSTTSSFQKISSNINGNSSEILSIEEKNILSVDNKIPSNIHNHEIKLLPNNNSDNSNQLPEVISPHFNHRNSVLQFNKLSIEVPLLSNNVEKDFEIKSYPLEIHSHSELTNSMTDDTHKNSCTSTLTMNSKPEYNVPNKLEASHKPDKLVPSNNPLSYSILDHVKLKPINICVNDKTSKGLIPNNNNNSNQVLLNTQAGDSLIENTSNEKNDVINRFSPNTTLDSNPRYESTRNNSTLSNKQLQTSLSNIISTTIYNIDDKQSEFHDVNVNGSIFSTSVKTTTATTISINLTEHKLKSDQKEINTETMESCLPTSLYRTNQSSESLFSIPQTLSIPNCFHPTFSTVKNLNMRKTFNEIYQCRHLGSSSSFHKDNNVIDSNNNINSMCGLCDHMSNLHTLISNLQSHLLSNRQNRLSNLLPIDVQSFTLTSSSISSLSTYWSPIIKEYLSILCEIKSELDSFQPLASITVYKTIYLPVYKSMIDLLNLWNCRLHDFLCLRSSNSSKSGVDISQTRWLTLFISLIQHNEIQVEHLKSLFTSLLHDIENEDNESMKSDLIIDNNDDKSFYLSRTIQDEDNSSYTRRNSNVRLNKSSRNEYLNDLKTRLFSCDFDDQHTVQLSLQQPASLKSLIAFPNEKMNHSFQTPITKIDSVHKPSTVVTTTSIHEKTYKDKEQTDWELSNFDQMSFEQYLCNLPQNITGKVVSSISPADKTFTQETTRTTKVSEFKEDIPPTNQITTRKDRIKKTRKRKLRDEEFSEKYNDGDVNRKDTCNNNIVNNKPCALTYLPRMIDNALLGDQMLKNDIDIDGVNHSDEQLNLSLYSSSSVPNRTRSYNASQILAQESDEVKNSVIQNNEVMLSNNLCWSSSDDNRMTSLGNESTETNDLTNINDTVKHGGDLEAILKSDDIISHSNKSDNSSPCVALQLNNPISVTDSNAVANQCDRHSVDGNLKSSHHNDKQMPIHVALPDTRLLKENDKSYPHITRNTSFSPEETPPVVEVCTALKSEQYAETNKTNKQICTDDPTSIRLESAKLLVKSNTNRDRNIETSHSSKFTENTENNNDKAENDSDEISNNISRDKHHFPPVDSVQHDKSNKDYECLSSSVSKTAKDGIRSYQLKDDIPMSKVNPPQSDTDAFVKTTIKIISNNTDNSVSSPSSLTSNLNKPINDPHKFTPANKKLRKANRKAANNHRVKRVMTGNLKKPTEINGSPEDCPISQPESLNNKQSNLSVQSERRSKLDNDSTSYSPSTQEILTTEIPTTISLKPGFFEKYQIMSGHNKTQSDYTDQNEFDTPDHQHYKCRPNTESLLVSPTLIDCTNLYDQNTESCLTTHDPSVISIENEERKIDTSVRLELIHKNNGDSYLFKNKLDTKEIEQSKSPLTNTSYQMAYLNNPSIDIKHHVYKKGIQMKESSVNNLMNISNQYNEIDLLKNNFLNQSEHVYHQSNDVNLDQNIYDQHHQYHDKHNRQHNLPEYAKHPQVYKVENVHILRKFPMINQYNDLNKKSSNYKRINNDIHDQVNLLPDIFNTERLTSNSLITNKNCLESKGEQQVMSMNMARETDLHGSKIITVKNKSQRRRRRCCRSLPCLLLLLPLIFLLLSLFCIFILPDCPLFLSWSMCNEKHQIGEWIYSPIVFHEHNPPF</sequence>
<organism evidence="3 4">
    <name type="scientific">Schistosoma margrebowiei</name>
    <dbReference type="NCBI Taxonomy" id="48269"/>
    <lineage>
        <taxon>Eukaryota</taxon>
        <taxon>Metazoa</taxon>
        <taxon>Spiralia</taxon>
        <taxon>Lophotrochozoa</taxon>
        <taxon>Platyhelminthes</taxon>
        <taxon>Trematoda</taxon>
        <taxon>Digenea</taxon>
        <taxon>Strigeidida</taxon>
        <taxon>Schistosomatoidea</taxon>
        <taxon>Schistosomatidae</taxon>
        <taxon>Schistosoma</taxon>
    </lineage>
</organism>
<feature type="transmembrane region" description="Helical" evidence="2">
    <location>
        <begin position="4482"/>
        <end position="4502"/>
    </location>
</feature>